<dbReference type="EMBL" id="HE577330">
    <property type="protein sequence ID" value="CCD02558.1"/>
    <property type="molecule type" value="Genomic_DNA"/>
</dbReference>
<geneLocation type="plasmid" evidence="2 3">
    <name>AZOBR_p3</name>
</geneLocation>
<evidence type="ECO:0000313" key="2">
    <source>
        <dbReference type="EMBL" id="CCD02558.1"/>
    </source>
</evidence>
<keyword evidence="3" id="KW-1185">Reference proteome</keyword>
<feature type="region of interest" description="Disordered" evidence="1">
    <location>
        <begin position="1"/>
        <end position="55"/>
    </location>
</feature>
<dbReference type="AlphaFoldDB" id="A0A9P1JZ31"/>
<name>A0A9P1JZ31_9PROT</name>
<dbReference type="Proteomes" id="UP000007319">
    <property type="component" value="Plasmid AZOBR_p3"/>
</dbReference>
<keyword evidence="2" id="KW-0614">Plasmid</keyword>
<evidence type="ECO:0000256" key="1">
    <source>
        <dbReference type="SAM" id="MobiDB-lite"/>
    </source>
</evidence>
<organism evidence="2 3">
    <name type="scientific">Azospirillum baldaniorum</name>
    <dbReference type="NCBI Taxonomy" id="1064539"/>
    <lineage>
        <taxon>Bacteria</taxon>
        <taxon>Pseudomonadati</taxon>
        <taxon>Pseudomonadota</taxon>
        <taxon>Alphaproteobacteria</taxon>
        <taxon>Rhodospirillales</taxon>
        <taxon>Azospirillaceae</taxon>
        <taxon>Azospirillum</taxon>
    </lineage>
</organism>
<evidence type="ECO:0000313" key="3">
    <source>
        <dbReference type="Proteomes" id="UP000007319"/>
    </source>
</evidence>
<protein>
    <submittedName>
        <fullName evidence="2">Uncharacterized protein</fullName>
    </submittedName>
</protein>
<gene>
    <name evidence="2" type="ORF">AZOBR_p310300</name>
</gene>
<sequence length="55" mass="6214">MEFRPELAAPGPPYRTCITPRTSGVTHEGQKDGKYGSRRRGTAAWQRHFRVDRGA</sequence>
<accession>A0A9P1JZ31</accession>
<dbReference type="KEGG" id="abs:AZOBR_p310300"/>
<reference evidence="2 3" key="1">
    <citation type="journal article" date="2011" name="PLoS Genet.">
        <title>Azospirillum genomes reveal transition of bacteria from aquatic to terrestrial environments.</title>
        <authorList>
            <person name="Wisniewski-Dye F."/>
            <person name="Borziak K."/>
            <person name="Khalsa-Moyers G."/>
            <person name="Alexandre G."/>
            <person name="Sukharnikov L.O."/>
            <person name="Wuichet K."/>
            <person name="Hurst G.B."/>
            <person name="McDonald W.H."/>
            <person name="Robertson J.S."/>
            <person name="Barbe V."/>
            <person name="Calteau A."/>
            <person name="Rouy Z."/>
            <person name="Mangenot S."/>
            <person name="Prigent-Combaret C."/>
            <person name="Normand P."/>
            <person name="Boyer M."/>
            <person name="Siguier P."/>
            <person name="Dessaux Y."/>
            <person name="Elmerich C."/>
            <person name="Condemine G."/>
            <person name="Krishnen G."/>
            <person name="Kennedy I."/>
            <person name="Paterson A.H."/>
            <person name="Gonzalez V."/>
            <person name="Mavingui P."/>
            <person name="Zhulin I.B."/>
        </authorList>
    </citation>
    <scope>NUCLEOTIDE SEQUENCE [LARGE SCALE GENOMIC DNA]</scope>
    <source>
        <strain evidence="2 3">Sp245</strain>
    </source>
</reference>
<proteinExistence type="predicted"/>